<dbReference type="Proteomes" id="UP000016927">
    <property type="component" value="Unassembled WGS sequence"/>
</dbReference>
<organism evidence="1 2">
    <name type="scientific">Nosema bombycis (strain CQ1 / CVCC 102059)</name>
    <name type="common">Microsporidian parasite</name>
    <name type="synonym">Pebrine of silkworm</name>
    <dbReference type="NCBI Taxonomy" id="578461"/>
    <lineage>
        <taxon>Eukaryota</taxon>
        <taxon>Fungi</taxon>
        <taxon>Fungi incertae sedis</taxon>
        <taxon>Microsporidia</taxon>
        <taxon>Nosematidae</taxon>
        <taxon>Nosema</taxon>
    </lineage>
</organism>
<evidence type="ECO:0000313" key="2">
    <source>
        <dbReference type="Proteomes" id="UP000016927"/>
    </source>
</evidence>
<accession>R0MR40</accession>
<dbReference type="EMBL" id="KB908914">
    <property type="protein sequence ID" value="EOB15348.1"/>
    <property type="molecule type" value="Genomic_DNA"/>
</dbReference>
<dbReference type="VEuPathDB" id="MicrosporidiaDB:NBO_6g0098"/>
<evidence type="ECO:0000313" key="1">
    <source>
        <dbReference type="EMBL" id="EOB15348.1"/>
    </source>
</evidence>
<protein>
    <submittedName>
        <fullName evidence="1">Uncharacterized protein</fullName>
    </submittedName>
</protein>
<gene>
    <name evidence="1" type="ORF">NBO_6g0098</name>
</gene>
<dbReference type="AlphaFoldDB" id="R0MR40"/>
<proteinExistence type="predicted"/>
<dbReference type="HOGENOM" id="CLU_2868238_0_0_1"/>
<keyword evidence="2" id="KW-1185">Reference proteome</keyword>
<reference evidence="1 2" key="1">
    <citation type="journal article" date="2013" name="BMC Genomics">
        <title>Comparative genomics of parasitic silkworm microsporidia reveal an association between genome expansion and host adaptation.</title>
        <authorList>
            <person name="Pan G."/>
            <person name="Xu J."/>
            <person name="Li T."/>
            <person name="Xia Q."/>
            <person name="Liu S.L."/>
            <person name="Zhang G."/>
            <person name="Li S."/>
            <person name="Li C."/>
            <person name="Liu H."/>
            <person name="Yang L."/>
            <person name="Liu T."/>
            <person name="Zhang X."/>
            <person name="Wu Z."/>
            <person name="Fan W."/>
            <person name="Dang X."/>
            <person name="Xiang H."/>
            <person name="Tao M."/>
            <person name="Li Y."/>
            <person name="Hu J."/>
            <person name="Li Z."/>
            <person name="Lin L."/>
            <person name="Luo J."/>
            <person name="Geng L."/>
            <person name="Wang L."/>
            <person name="Long M."/>
            <person name="Wan Y."/>
            <person name="He N."/>
            <person name="Zhang Z."/>
            <person name="Lu C."/>
            <person name="Keeling P.J."/>
            <person name="Wang J."/>
            <person name="Xiang Z."/>
            <person name="Zhou Z."/>
        </authorList>
    </citation>
    <scope>NUCLEOTIDE SEQUENCE [LARGE SCALE GENOMIC DNA]</scope>
    <source>
        <strain evidence="2">CQ1 / CVCC 102059</strain>
    </source>
</reference>
<name>R0MR40_NOSB1</name>
<sequence length="64" mass="8016">MFVYVFHFEKSFTSNHKDVKFWLMRSFLRMFLYNFYQFNLNHFNSNHLNLISPLIFTLNKIKVF</sequence>